<dbReference type="EMBL" id="CYXT01000001">
    <property type="protein sequence ID" value="CUM69545.1"/>
    <property type="molecule type" value="Genomic_DNA"/>
</dbReference>
<protein>
    <submittedName>
        <fullName evidence="6">CpaF family protein</fullName>
    </submittedName>
    <submittedName>
        <fullName evidence="4">Pertussis toxin liberation protein H</fullName>
    </submittedName>
</protein>
<gene>
    <name evidence="4" type="primary">ptlH</name>
    <name evidence="3" type="ORF">ERS852425_00062</name>
    <name evidence="5" type="ORF">ERS852520_01920</name>
    <name evidence="4" type="ORF">ERS852571_00236</name>
    <name evidence="6" type="ORF">RBI15_14030</name>
</gene>
<dbReference type="Gene3D" id="3.40.50.300">
    <property type="entry name" value="P-loop containing nucleotide triphosphate hydrolases"/>
    <property type="match status" value="1"/>
</dbReference>
<dbReference type="SUPFAM" id="SSF52540">
    <property type="entry name" value="P-loop containing nucleoside triphosphate hydrolases"/>
    <property type="match status" value="1"/>
</dbReference>
<dbReference type="CDD" id="cd01130">
    <property type="entry name" value="VirB11-like_ATPase"/>
    <property type="match status" value="1"/>
</dbReference>
<feature type="domain" description="Bacterial type II secretion system protein E" evidence="2">
    <location>
        <begin position="64"/>
        <end position="346"/>
    </location>
</feature>
<reference evidence="6" key="2">
    <citation type="submission" date="2023-08" db="EMBL/GenBank/DDBJ databases">
        <title>Complete Genome Sequences of butyrate producing Anaerostipes hadrus strains BA1 and GIF7 isolated from the terminal ileum of a healthy lean male.</title>
        <authorList>
            <person name="Low A."/>
            <person name="Sheludchenko M."/>
            <person name="Cheng H.E."/>
            <person name="Koh X.Q."/>
            <person name="Lee J."/>
        </authorList>
    </citation>
    <scope>NUCLEOTIDE SEQUENCE</scope>
    <source>
        <strain evidence="6">BA1</strain>
    </source>
</reference>
<dbReference type="Proteomes" id="UP001243496">
    <property type="component" value="Chromosome"/>
</dbReference>
<evidence type="ECO:0000313" key="3">
    <source>
        <dbReference type="EMBL" id="CUM69545.1"/>
    </source>
</evidence>
<dbReference type="EMBL" id="CP132968">
    <property type="protein sequence ID" value="WMD16452.1"/>
    <property type="molecule type" value="Genomic_DNA"/>
</dbReference>
<evidence type="ECO:0000313" key="5">
    <source>
        <dbReference type="EMBL" id="CUP67655.1"/>
    </source>
</evidence>
<dbReference type="AlphaFoldDB" id="A0A173R536"/>
<dbReference type="Proteomes" id="UP000095564">
    <property type="component" value="Unassembled WGS sequence"/>
</dbReference>
<dbReference type="InterPro" id="IPR027417">
    <property type="entry name" value="P-loop_NTPase"/>
</dbReference>
<evidence type="ECO:0000313" key="7">
    <source>
        <dbReference type="Proteomes" id="UP000095553"/>
    </source>
</evidence>
<dbReference type="Pfam" id="PF00437">
    <property type="entry name" value="T2SSE"/>
    <property type="match status" value="1"/>
</dbReference>
<proteinExistence type="inferred from homology"/>
<accession>A0A173R536</accession>
<evidence type="ECO:0000313" key="9">
    <source>
        <dbReference type="Proteomes" id="UP000095598"/>
    </source>
</evidence>
<dbReference type="InterPro" id="IPR050921">
    <property type="entry name" value="T4SS_GSP_E_ATPase"/>
</dbReference>
<dbReference type="PANTHER" id="PTHR30486">
    <property type="entry name" value="TWITCHING MOTILITY PROTEIN PILT"/>
    <property type="match status" value="1"/>
</dbReference>
<comment type="similarity">
    <text evidence="1">Belongs to the GSP E family.</text>
</comment>
<sequence>MALKELLKQRVMEKLNFSQEISDEHLKGVIQEEIMKISEEYPLLLSDKIRLNQEVFYALRRLDILQDLLEDDSVTEIMINGYKNIFIERQGKLHRYPGHFSDNEKLYQVIQQVASGANRMVNERNPIVDARLNDGSRVNIILPPISIDGATMTIRKFAKEPMTLAWLCEREAFSEEIAKFLKILVRARYNIFISGGTGSGKTTLLNGMSNCIPKDERIITIEDSAELKLNGIDNLVRLEMRNANAAGENQVDMKELIKAALRSRPDRIIVGEVRGEEALSMLNAMNTGHDGSISTGHANSCKDMLKRIETMVLMGVDMPVEAIRGQMASAIDVIIHLGRSFDGSRKLMEISEITGMAASQVALHPLFEMNEDDELTMRSELCDQKKLKEYGQYEAYQKLMESFKARDQPVEI</sequence>
<dbReference type="Proteomes" id="UP000095553">
    <property type="component" value="Unassembled WGS sequence"/>
</dbReference>
<evidence type="ECO:0000256" key="1">
    <source>
        <dbReference type="ARBA" id="ARBA00006611"/>
    </source>
</evidence>
<evidence type="ECO:0000313" key="8">
    <source>
        <dbReference type="Proteomes" id="UP000095564"/>
    </source>
</evidence>
<dbReference type="Proteomes" id="UP000095598">
    <property type="component" value="Unassembled WGS sequence"/>
</dbReference>
<dbReference type="EMBL" id="CZAU01000018">
    <property type="protein sequence ID" value="CUP67655.1"/>
    <property type="molecule type" value="Genomic_DNA"/>
</dbReference>
<dbReference type="Gene3D" id="3.30.450.380">
    <property type="match status" value="1"/>
</dbReference>
<evidence type="ECO:0000259" key="2">
    <source>
        <dbReference type="Pfam" id="PF00437"/>
    </source>
</evidence>
<evidence type="ECO:0000313" key="4">
    <source>
        <dbReference type="EMBL" id="CUM72866.1"/>
    </source>
</evidence>
<dbReference type="EMBL" id="CYXY01000001">
    <property type="protein sequence ID" value="CUM72866.1"/>
    <property type="molecule type" value="Genomic_DNA"/>
</dbReference>
<organism evidence="4 7">
    <name type="scientific">Anaerostipes hadrus</name>
    <dbReference type="NCBI Taxonomy" id="649756"/>
    <lineage>
        <taxon>Bacteria</taxon>
        <taxon>Bacillati</taxon>
        <taxon>Bacillota</taxon>
        <taxon>Clostridia</taxon>
        <taxon>Lachnospirales</taxon>
        <taxon>Lachnospiraceae</taxon>
        <taxon>Anaerostipes</taxon>
    </lineage>
</organism>
<name>A0A173R536_ANAHA</name>
<reference evidence="7 8" key="1">
    <citation type="submission" date="2015-09" db="EMBL/GenBank/DDBJ databases">
        <authorList>
            <consortium name="Pathogen Informatics"/>
        </authorList>
    </citation>
    <scope>NUCLEOTIDE SEQUENCE [LARGE SCALE GENOMIC DNA]</scope>
    <source>
        <strain evidence="3 9">2789STDY5608868</strain>
        <strain evidence="5 8">2789STDY5834908</strain>
        <strain evidence="4 7">2789STDY5834959</strain>
    </source>
</reference>
<dbReference type="PANTHER" id="PTHR30486:SF15">
    <property type="entry name" value="TYPE II_IV SECRETION SYSTEM ATPASE"/>
    <property type="match status" value="1"/>
</dbReference>
<dbReference type="InterPro" id="IPR001482">
    <property type="entry name" value="T2SS/T4SS_dom"/>
</dbReference>
<evidence type="ECO:0000313" key="6">
    <source>
        <dbReference type="EMBL" id="WMD16452.1"/>
    </source>
</evidence>
<dbReference type="GO" id="GO:0016887">
    <property type="term" value="F:ATP hydrolysis activity"/>
    <property type="evidence" value="ECO:0007669"/>
    <property type="project" value="InterPro"/>
</dbReference>